<evidence type="ECO:0000256" key="1">
    <source>
        <dbReference type="SAM" id="SignalP"/>
    </source>
</evidence>
<proteinExistence type="predicted"/>
<feature type="signal peptide" evidence="1">
    <location>
        <begin position="1"/>
        <end position="19"/>
    </location>
</feature>
<organism evidence="2 3">
    <name type="scientific">Meganyctiphanes norvegica</name>
    <name type="common">Northern krill</name>
    <name type="synonym">Thysanopoda norvegica</name>
    <dbReference type="NCBI Taxonomy" id="48144"/>
    <lineage>
        <taxon>Eukaryota</taxon>
        <taxon>Metazoa</taxon>
        <taxon>Ecdysozoa</taxon>
        <taxon>Arthropoda</taxon>
        <taxon>Crustacea</taxon>
        <taxon>Multicrustacea</taxon>
        <taxon>Malacostraca</taxon>
        <taxon>Eumalacostraca</taxon>
        <taxon>Eucarida</taxon>
        <taxon>Euphausiacea</taxon>
        <taxon>Euphausiidae</taxon>
        <taxon>Meganyctiphanes</taxon>
    </lineage>
</organism>
<comment type="caution">
    <text evidence="2">The sequence shown here is derived from an EMBL/GenBank/DDBJ whole genome shotgun (WGS) entry which is preliminary data.</text>
</comment>
<evidence type="ECO:0000313" key="2">
    <source>
        <dbReference type="EMBL" id="CAL4079271.1"/>
    </source>
</evidence>
<sequence length="111" mass="12234">MKLILIAVLLTVLISQGTSYQCYHCTNNPLLSWMADYDPNCDSPDYSNPDHIQDWPGGYDGCDTDIRSDGYVYRGTAHGHADGECVEEDGGIDCFCIGELCNTNMCEDCPP</sequence>
<reference evidence="2 3" key="1">
    <citation type="submission" date="2024-05" db="EMBL/GenBank/DDBJ databases">
        <authorList>
            <person name="Wallberg A."/>
        </authorList>
    </citation>
    <scope>NUCLEOTIDE SEQUENCE [LARGE SCALE GENOMIC DNA]</scope>
</reference>
<name>A0AAV2QBC5_MEGNR</name>
<gene>
    <name evidence="2" type="ORF">MNOR_LOCUS10896</name>
</gene>
<feature type="chain" id="PRO_5043371217" evidence="1">
    <location>
        <begin position="20"/>
        <end position="111"/>
    </location>
</feature>
<protein>
    <submittedName>
        <fullName evidence="2">Uncharacterized protein</fullName>
    </submittedName>
</protein>
<dbReference type="AlphaFoldDB" id="A0AAV2QBC5"/>
<keyword evidence="3" id="KW-1185">Reference proteome</keyword>
<keyword evidence="1" id="KW-0732">Signal</keyword>
<accession>A0AAV2QBC5</accession>
<dbReference type="Proteomes" id="UP001497623">
    <property type="component" value="Unassembled WGS sequence"/>
</dbReference>
<dbReference type="EMBL" id="CAXKWB010005612">
    <property type="protein sequence ID" value="CAL4079271.1"/>
    <property type="molecule type" value="Genomic_DNA"/>
</dbReference>
<evidence type="ECO:0000313" key="3">
    <source>
        <dbReference type="Proteomes" id="UP001497623"/>
    </source>
</evidence>